<dbReference type="FunFam" id="3.30.160.60:FF:000100">
    <property type="entry name" value="Zinc finger 45-like"/>
    <property type="match status" value="1"/>
</dbReference>
<dbReference type="GO" id="GO:0000122">
    <property type="term" value="P:negative regulation of transcription by RNA polymerase II"/>
    <property type="evidence" value="ECO:0007669"/>
    <property type="project" value="UniProtKB-ARBA"/>
</dbReference>
<comment type="subcellular location">
    <subcellularLocation>
        <location evidence="1">Nucleus</location>
    </subcellularLocation>
</comment>
<feature type="domain" description="C2H2-type" evidence="13">
    <location>
        <begin position="187"/>
        <end position="214"/>
    </location>
</feature>
<keyword evidence="6" id="KW-0862">Zinc</keyword>
<keyword evidence="5 11" id="KW-0863">Zinc-finger</keyword>
<feature type="domain" description="C2H2-type" evidence="13">
    <location>
        <begin position="296"/>
        <end position="323"/>
    </location>
</feature>
<name>A0A6P7JAJ2_9TELE</name>
<dbReference type="InterPro" id="IPR036236">
    <property type="entry name" value="Znf_C2H2_sf"/>
</dbReference>
<keyword evidence="10" id="KW-0539">Nucleus</keyword>
<dbReference type="FunFam" id="3.30.160.60:FF:000759">
    <property type="entry name" value="zinc finger protein 16"/>
    <property type="match status" value="1"/>
</dbReference>
<accession>A0A6P7JAJ2</accession>
<evidence type="ECO:0000256" key="6">
    <source>
        <dbReference type="ARBA" id="ARBA00022833"/>
    </source>
</evidence>
<dbReference type="FunFam" id="3.30.160.60:FF:001480">
    <property type="entry name" value="Si:cabz01071911.3"/>
    <property type="match status" value="1"/>
</dbReference>
<evidence type="ECO:0000259" key="13">
    <source>
        <dbReference type="PROSITE" id="PS50157"/>
    </source>
</evidence>
<dbReference type="InterPro" id="IPR050758">
    <property type="entry name" value="Znf_C2H2-type"/>
</dbReference>
<reference evidence="15" key="1">
    <citation type="submission" date="2025-08" db="UniProtKB">
        <authorList>
            <consortium name="RefSeq"/>
        </authorList>
    </citation>
    <scope>IDENTIFICATION</scope>
</reference>
<feature type="domain" description="C2H2-type" evidence="13">
    <location>
        <begin position="438"/>
        <end position="465"/>
    </location>
</feature>
<evidence type="ECO:0000256" key="1">
    <source>
        <dbReference type="ARBA" id="ARBA00004123"/>
    </source>
</evidence>
<dbReference type="RefSeq" id="XP_028273867.1">
    <property type="nucleotide sequence ID" value="XM_028418066.1"/>
</dbReference>
<evidence type="ECO:0000256" key="9">
    <source>
        <dbReference type="ARBA" id="ARBA00023163"/>
    </source>
</evidence>
<feature type="domain" description="C2H2-type" evidence="13">
    <location>
        <begin position="466"/>
        <end position="493"/>
    </location>
</feature>
<gene>
    <name evidence="15" type="primary">LOC114443763</name>
</gene>
<dbReference type="PROSITE" id="PS50157">
    <property type="entry name" value="ZINC_FINGER_C2H2_2"/>
    <property type="match status" value="11"/>
</dbReference>
<dbReference type="GO" id="GO:0008270">
    <property type="term" value="F:zinc ion binding"/>
    <property type="evidence" value="ECO:0007669"/>
    <property type="project" value="UniProtKB-KW"/>
</dbReference>
<sequence length="558" mass="62251">MLTVDTFEGQISAVMEILVEAAVTEFSRLLDGCLANDAQVSAAAPVTDVKSEEERRQASPPVDGRKFSEDIKKQLASLLETLTKSAVSKITKMLKESLEDVPAAEQSAGLPVKTEPANINPEAWKISKPRTTGAVSCDESSVGSPAAPEAVLTPEPGFDVSEGAAQKDSEPSNATLKIRKKKSAGPFKCPSCDKTFPVKCRLDRHQRTHSKPHICSECGKRFTELQKLVAHSRRHTGEKPYKCSQCETEFAYKSTFNRHMRQHDLKMAHTCTLCEKQFMGALAFQRHMCGALRKTFVCFLCPETFECRQSLAEHENLHSGDRDFVCEMCGERFFSKSSLAVHRVTHTQKETCCEMLGVGCSDVSVLKNHLSKHTGEKLFTCEVCGKGCSHRSALKHHMITHTGERPYICETCGKRCSHASGLQNHMRTHNGKKPGQKPICGMCGKTFRCTANLKYHMSTHTGEKLFPCDKCDKTFSSPSNLRVHMVVHSGEKMYGCNICGKRFTHPGSLKQHRRIHTGERAFHCTVCGKDFKYRYNLKKHQKHHLPAEAEEGQTEKNC</sequence>
<feature type="domain" description="C2H2-type" evidence="13">
    <location>
        <begin position="494"/>
        <end position="521"/>
    </location>
</feature>
<dbReference type="GO" id="GO:0005634">
    <property type="term" value="C:nucleus"/>
    <property type="evidence" value="ECO:0007669"/>
    <property type="project" value="UniProtKB-SubCell"/>
</dbReference>
<dbReference type="InParanoid" id="A0A6P7JAJ2"/>
<dbReference type="Pfam" id="PF13912">
    <property type="entry name" value="zf-C2H2_6"/>
    <property type="match status" value="1"/>
</dbReference>
<dbReference type="Proteomes" id="UP000515145">
    <property type="component" value="Chromosome 12"/>
</dbReference>
<proteinExistence type="inferred from homology"/>
<dbReference type="PROSITE" id="PS00028">
    <property type="entry name" value="ZINC_FINGER_C2H2_1"/>
    <property type="match status" value="10"/>
</dbReference>
<evidence type="ECO:0000256" key="3">
    <source>
        <dbReference type="ARBA" id="ARBA00022723"/>
    </source>
</evidence>
<dbReference type="Gene3D" id="3.30.160.60">
    <property type="entry name" value="Classic Zinc Finger"/>
    <property type="match status" value="11"/>
</dbReference>
<keyword evidence="4" id="KW-0677">Repeat</keyword>
<feature type="domain" description="C2H2-type" evidence="13">
    <location>
        <begin position="407"/>
        <end position="434"/>
    </location>
</feature>
<evidence type="ECO:0000256" key="8">
    <source>
        <dbReference type="ARBA" id="ARBA00023125"/>
    </source>
</evidence>
<dbReference type="OrthoDB" id="6077919at2759"/>
<evidence type="ECO:0000256" key="10">
    <source>
        <dbReference type="ARBA" id="ARBA00023242"/>
    </source>
</evidence>
<feature type="compositionally biased region" description="Basic and acidic residues" evidence="12">
    <location>
        <begin position="49"/>
        <end position="65"/>
    </location>
</feature>
<dbReference type="PANTHER" id="PTHR23234:SF10">
    <property type="entry name" value="RIKEN CDNA 6720489N17 GENE-RELATED"/>
    <property type="match status" value="1"/>
</dbReference>
<feature type="domain" description="C2H2-type" evidence="13">
    <location>
        <begin position="213"/>
        <end position="240"/>
    </location>
</feature>
<organism evidence="14 15">
    <name type="scientific">Parambassis ranga</name>
    <name type="common">Indian glassy fish</name>
    <dbReference type="NCBI Taxonomy" id="210632"/>
    <lineage>
        <taxon>Eukaryota</taxon>
        <taxon>Metazoa</taxon>
        <taxon>Chordata</taxon>
        <taxon>Craniata</taxon>
        <taxon>Vertebrata</taxon>
        <taxon>Euteleostomi</taxon>
        <taxon>Actinopterygii</taxon>
        <taxon>Neopterygii</taxon>
        <taxon>Teleostei</taxon>
        <taxon>Neoteleostei</taxon>
        <taxon>Acanthomorphata</taxon>
        <taxon>Ovalentaria</taxon>
        <taxon>Ambassidae</taxon>
        <taxon>Parambassis</taxon>
    </lineage>
</organism>
<dbReference type="AlphaFoldDB" id="A0A6P7JAJ2"/>
<dbReference type="InterPro" id="IPR013087">
    <property type="entry name" value="Znf_C2H2_type"/>
</dbReference>
<evidence type="ECO:0000313" key="15">
    <source>
        <dbReference type="RefSeq" id="XP_028273867.1"/>
    </source>
</evidence>
<evidence type="ECO:0000256" key="7">
    <source>
        <dbReference type="ARBA" id="ARBA00023015"/>
    </source>
</evidence>
<dbReference type="Pfam" id="PF00096">
    <property type="entry name" value="zf-C2H2"/>
    <property type="match status" value="8"/>
</dbReference>
<dbReference type="GO" id="GO:0003690">
    <property type="term" value="F:double-stranded DNA binding"/>
    <property type="evidence" value="ECO:0007669"/>
    <property type="project" value="UniProtKB-ARBA"/>
</dbReference>
<dbReference type="FunFam" id="3.30.160.60:FF:001465">
    <property type="entry name" value="Zinc finger protein 560"/>
    <property type="match status" value="1"/>
</dbReference>
<feature type="region of interest" description="Disordered" evidence="12">
    <location>
        <begin position="45"/>
        <end position="65"/>
    </location>
</feature>
<evidence type="ECO:0000256" key="11">
    <source>
        <dbReference type="PROSITE-ProRule" id="PRU00042"/>
    </source>
</evidence>
<keyword evidence="14" id="KW-1185">Reference proteome</keyword>
<dbReference type="FunFam" id="3.30.160.60:FF:000624">
    <property type="entry name" value="zinc finger protein 697"/>
    <property type="match status" value="1"/>
</dbReference>
<keyword evidence="9" id="KW-0804">Transcription</keyword>
<keyword evidence="8" id="KW-0238">DNA-binding</keyword>
<dbReference type="PANTHER" id="PTHR23234">
    <property type="entry name" value="ZNF44 PROTEIN"/>
    <property type="match status" value="1"/>
</dbReference>
<dbReference type="FunFam" id="3.30.160.60:FF:001370">
    <property type="entry name" value="Zinc finger protein"/>
    <property type="match status" value="1"/>
</dbReference>
<feature type="compositionally biased region" description="Polar residues" evidence="12">
    <location>
        <begin position="129"/>
        <end position="143"/>
    </location>
</feature>
<feature type="region of interest" description="Disordered" evidence="12">
    <location>
        <begin position="129"/>
        <end position="175"/>
    </location>
</feature>
<keyword evidence="7" id="KW-0805">Transcription regulation</keyword>
<dbReference type="SMART" id="SM00355">
    <property type="entry name" value="ZnF_C2H2"/>
    <property type="match status" value="12"/>
</dbReference>
<comment type="similarity">
    <text evidence="2">Belongs to the krueppel C2H2-type zinc-finger protein family.</text>
</comment>
<dbReference type="SUPFAM" id="SSF57667">
    <property type="entry name" value="beta-beta-alpha zinc fingers"/>
    <property type="match status" value="7"/>
</dbReference>
<feature type="domain" description="C2H2-type" evidence="13">
    <location>
        <begin position="241"/>
        <end position="268"/>
    </location>
</feature>
<feature type="domain" description="C2H2-type" evidence="13">
    <location>
        <begin position="379"/>
        <end position="406"/>
    </location>
</feature>
<dbReference type="GeneID" id="114443763"/>
<feature type="domain" description="C2H2-type" evidence="13">
    <location>
        <begin position="324"/>
        <end position="351"/>
    </location>
</feature>
<dbReference type="FunFam" id="3.30.160.60:FF:000446">
    <property type="entry name" value="Zinc finger protein"/>
    <property type="match status" value="3"/>
</dbReference>
<protein>
    <submittedName>
        <fullName evidence="15">Oocyte zinc finger protein XlCOF6-like isoform X1</fullName>
    </submittedName>
</protein>
<evidence type="ECO:0000313" key="14">
    <source>
        <dbReference type="Proteomes" id="UP000515145"/>
    </source>
</evidence>
<evidence type="ECO:0000256" key="12">
    <source>
        <dbReference type="SAM" id="MobiDB-lite"/>
    </source>
</evidence>
<keyword evidence="3" id="KW-0479">Metal-binding</keyword>
<feature type="domain" description="C2H2-type" evidence="13">
    <location>
        <begin position="522"/>
        <end position="549"/>
    </location>
</feature>
<evidence type="ECO:0000256" key="5">
    <source>
        <dbReference type="ARBA" id="ARBA00022771"/>
    </source>
</evidence>
<evidence type="ECO:0000256" key="4">
    <source>
        <dbReference type="ARBA" id="ARBA00022737"/>
    </source>
</evidence>
<evidence type="ECO:0000256" key="2">
    <source>
        <dbReference type="ARBA" id="ARBA00006991"/>
    </source>
</evidence>